<name>A0A820E606_9BILA</name>
<feature type="domain" description="PX" evidence="2">
    <location>
        <begin position="76"/>
        <end position="213"/>
    </location>
</feature>
<dbReference type="Proteomes" id="UP000663868">
    <property type="component" value="Unassembled WGS sequence"/>
</dbReference>
<dbReference type="InterPro" id="IPR001683">
    <property type="entry name" value="PX_dom"/>
</dbReference>
<feature type="compositionally biased region" description="Basic and acidic residues" evidence="1">
    <location>
        <begin position="138"/>
        <end position="153"/>
    </location>
</feature>
<feature type="region of interest" description="Disordered" evidence="1">
    <location>
        <begin position="138"/>
        <end position="159"/>
    </location>
</feature>
<dbReference type="SMART" id="SM00312">
    <property type="entry name" value="PX"/>
    <property type="match status" value="1"/>
</dbReference>
<evidence type="ECO:0000256" key="1">
    <source>
        <dbReference type="SAM" id="MobiDB-lite"/>
    </source>
</evidence>
<reference evidence="3" key="1">
    <citation type="submission" date="2021-02" db="EMBL/GenBank/DDBJ databases">
        <authorList>
            <person name="Nowell W R."/>
        </authorList>
    </citation>
    <scope>NUCLEOTIDE SEQUENCE</scope>
</reference>
<comment type="caution">
    <text evidence="3">The sequence shown here is derived from an EMBL/GenBank/DDBJ whole genome shotgun (WGS) entry which is preliminary data.</text>
</comment>
<dbReference type="SUPFAM" id="SSF64268">
    <property type="entry name" value="PX domain"/>
    <property type="match status" value="1"/>
</dbReference>
<dbReference type="InterPro" id="IPR036871">
    <property type="entry name" value="PX_dom_sf"/>
</dbReference>
<feature type="non-terminal residue" evidence="3">
    <location>
        <position position="1"/>
    </location>
</feature>
<dbReference type="PROSITE" id="PS50195">
    <property type="entry name" value="PX"/>
    <property type="match status" value="1"/>
</dbReference>
<dbReference type="Gene3D" id="3.30.1520.10">
    <property type="entry name" value="Phox-like domain"/>
    <property type="match status" value="1"/>
</dbReference>
<dbReference type="EMBL" id="CAJOBB010010234">
    <property type="protein sequence ID" value="CAF4241541.1"/>
    <property type="molecule type" value="Genomic_DNA"/>
</dbReference>
<dbReference type="GO" id="GO:0035091">
    <property type="term" value="F:phosphatidylinositol binding"/>
    <property type="evidence" value="ECO:0007669"/>
    <property type="project" value="InterPro"/>
</dbReference>
<dbReference type="AlphaFoldDB" id="A0A820E606"/>
<protein>
    <recommendedName>
        <fullName evidence="2">PX domain-containing protein</fullName>
    </recommendedName>
</protein>
<evidence type="ECO:0000259" key="2">
    <source>
        <dbReference type="PROSITE" id="PS50195"/>
    </source>
</evidence>
<evidence type="ECO:0000313" key="3">
    <source>
        <dbReference type="EMBL" id="CAF4241541.1"/>
    </source>
</evidence>
<proteinExistence type="predicted"/>
<evidence type="ECO:0000313" key="4">
    <source>
        <dbReference type="Proteomes" id="UP000663868"/>
    </source>
</evidence>
<accession>A0A820E606</accession>
<sequence length="293" mass="35535">MNTTNPSDGINGFVQSHLLLILENIIERHMQYLPYPNENFHDKCEDISIDQEDDQYPLQQIYLRSNKIFLSHHPVEVVNIEAERIYNPIGEFLNPYLYTITIRYGSMYEWTIKRRYKHFHELHQSLLHYIKSEFKKSRQDSHKHDENNDENHKLIQQQQPRFPTQNDRIAFINEFSIRDRCKVLQTYLNKVLKHPIFREHIAMRLFLEISPLSFVRGLGKSFREGYLFKRSNDDYRGRSIFIRMLFQCNPCKLYHDQKWFVIKDSYFVYIQLDSALIGFPMLIDQEFNLDRRF</sequence>
<gene>
    <name evidence="3" type="ORF">KXQ929_LOCUS42302</name>
</gene>
<dbReference type="Pfam" id="PF00787">
    <property type="entry name" value="PX"/>
    <property type="match status" value="1"/>
</dbReference>
<organism evidence="3 4">
    <name type="scientific">Adineta steineri</name>
    <dbReference type="NCBI Taxonomy" id="433720"/>
    <lineage>
        <taxon>Eukaryota</taxon>
        <taxon>Metazoa</taxon>
        <taxon>Spiralia</taxon>
        <taxon>Gnathifera</taxon>
        <taxon>Rotifera</taxon>
        <taxon>Eurotatoria</taxon>
        <taxon>Bdelloidea</taxon>
        <taxon>Adinetida</taxon>
        <taxon>Adinetidae</taxon>
        <taxon>Adineta</taxon>
    </lineage>
</organism>